<dbReference type="Proteomes" id="UP000179129">
    <property type="component" value="Unassembled WGS sequence"/>
</dbReference>
<name>A0A1F5YN22_9BACT</name>
<evidence type="ECO:0000256" key="2">
    <source>
        <dbReference type="PROSITE-ProRule" id="PRU00703"/>
    </source>
</evidence>
<dbReference type="Gene3D" id="3.10.580.10">
    <property type="entry name" value="CBS-domain"/>
    <property type="match status" value="1"/>
</dbReference>
<feature type="domain" description="CBS" evidence="3">
    <location>
        <begin position="84"/>
        <end position="120"/>
    </location>
</feature>
<comment type="caution">
    <text evidence="4">The sequence shown here is derived from an EMBL/GenBank/DDBJ whole genome shotgun (WGS) entry which is preliminary data.</text>
</comment>
<organism evidence="4 5">
    <name type="scientific">Candidatus Glassbacteria bacterium RIFCSPLOWO2_12_FULL_58_11</name>
    <dbReference type="NCBI Taxonomy" id="1817867"/>
    <lineage>
        <taxon>Bacteria</taxon>
        <taxon>Candidatus Glassiibacteriota</taxon>
    </lineage>
</organism>
<dbReference type="PROSITE" id="PS51371">
    <property type="entry name" value="CBS"/>
    <property type="match status" value="2"/>
</dbReference>
<dbReference type="PANTHER" id="PTHR43080">
    <property type="entry name" value="CBS DOMAIN-CONTAINING PROTEIN CBSX3, MITOCHONDRIAL"/>
    <property type="match status" value="1"/>
</dbReference>
<dbReference type="SMART" id="SM00116">
    <property type="entry name" value="CBS"/>
    <property type="match status" value="2"/>
</dbReference>
<gene>
    <name evidence="4" type="ORF">A3F83_11310</name>
</gene>
<dbReference type="AlphaFoldDB" id="A0A1F5YN22"/>
<keyword evidence="1 2" id="KW-0129">CBS domain</keyword>
<sequence>MKVKELMTQTVLTVKKDVSLRKLVKLLDEHSITGAPVVDDEGRLIGIVSGKDVIRAIDQLIRVNISIDEVKDIKGKYNWVEGVMTTRVISASEEDDVRDVFRTMVERRIHRIPVVRDGKP</sequence>
<proteinExistence type="predicted"/>
<accession>A0A1F5YN22</accession>
<feature type="non-terminal residue" evidence="4">
    <location>
        <position position="120"/>
    </location>
</feature>
<reference evidence="4 5" key="1">
    <citation type="journal article" date="2016" name="Nat. Commun.">
        <title>Thousands of microbial genomes shed light on interconnected biogeochemical processes in an aquifer system.</title>
        <authorList>
            <person name="Anantharaman K."/>
            <person name="Brown C.T."/>
            <person name="Hug L.A."/>
            <person name="Sharon I."/>
            <person name="Castelle C.J."/>
            <person name="Probst A.J."/>
            <person name="Thomas B.C."/>
            <person name="Singh A."/>
            <person name="Wilkins M.J."/>
            <person name="Karaoz U."/>
            <person name="Brodie E.L."/>
            <person name="Williams K.H."/>
            <person name="Hubbard S.S."/>
            <person name="Banfield J.F."/>
        </authorList>
    </citation>
    <scope>NUCLEOTIDE SEQUENCE [LARGE SCALE GENOMIC DNA]</scope>
</reference>
<feature type="domain" description="CBS" evidence="3">
    <location>
        <begin position="7"/>
        <end position="63"/>
    </location>
</feature>
<dbReference type="InterPro" id="IPR051257">
    <property type="entry name" value="Diverse_CBS-Domain"/>
</dbReference>
<dbReference type="EMBL" id="MFIX01000207">
    <property type="protein sequence ID" value="OGG01545.1"/>
    <property type="molecule type" value="Genomic_DNA"/>
</dbReference>
<dbReference type="InterPro" id="IPR046342">
    <property type="entry name" value="CBS_dom_sf"/>
</dbReference>
<protein>
    <recommendedName>
        <fullName evidence="3">CBS domain-containing protein</fullName>
    </recommendedName>
</protein>
<evidence type="ECO:0000313" key="5">
    <source>
        <dbReference type="Proteomes" id="UP000179129"/>
    </source>
</evidence>
<dbReference type="STRING" id="1817867.A3F83_11310"/>
<dbReference type="InterPro" id="IPR000644">
    <property type="entry name" value="CBS_dom"/>
</dbReference>
<dbReference type="PANTHER" id="PTHR43080:SF2">
    <property type="entry name" value="CBS DOMAIN-CONTAINING PROTEIN"/>
    <property type="match status" value="1"/>
</dbReference>
<dbReference type="SUPFAM" id="SSF54631">
    <property type="entry name" value="CBS-domain pair"/>
    <property type="match status" value="1"/>
</dbReference>
<evidence type="ECO:0000256" key="1">
    <source>
        <dbReference type="ARBA" id="ARBA00023122"/>
    </source>
</evidence>
<evidence type="ECO:0000313" key="4">
    <source>
        <dbReference type="EMBL" id="OGG01545.1"/>
    </source>
</evidence>
<dbReference type="Pfam" id="PF00571">
    <property type="entry name" value="CBS"/>
    <property type="match status" value="2"/>
</dbReference>
<evidence type="ECO:0000259" key="3">
    <source>
        <dbReference type="PROSITE" id="PS51371"/>
    </source>
</evidence>